<sequence length="1463" mass="167245">MPHINSIRLVNVHFNNATQFYEDFRMELGGKNTTYDLENGGGKSLLLLMLLQTVLPKTNLRREKPVSLIFQGGKDRTSHAAVEWLLEEGSDYKYLLTGFSARKRKGAGETTVANEEEEHLQAGDIEHLNWCVFYNNNSITGIKSAPLSLGQSGRKVYASFEDIRKYIGQMKQKGLPAETFDKIEQYQRYISAHGLIAAEWNIIRGINSGENNIESYFRQDATSRKLIENQFVRIIEDMEALNKGGKQGSESSLLADTLIEIRSRLNEYLKLKGHMAEYEKIKEHFSEFGRKNSELLEIFSEYEAYKQEAFAIRKLIADKLRGLEQEQTAALTRYDYNTKSSNEGKDLKRLLEAGLVNYEKTRLGDEHAQLQAGREKVANRQIELKAQLDRLLTLEGYGAFRTDARKVREIATRLEWLKSSADKQMDEYRGAGGRLRFLTDKKLGELDRSHQDLIIAKNKLKGEQEEAGQRKVEAEKQEAVLKSDIASLETQEKTVAQKQQELNEFFLRRGETDALLFTDKSLAETEETLITYSQETESIAREIKTLADRLQTLALEDVRLKSEITSRLKTRDQQEKWLKSCQTERARLEERAAAFENETLGEYQESLMRLTEAERLAKLEKEIEAGRLRQKKQLSVARGYYVPNEELLALADKLSAKCEFVQAGIDWLARLSHEEKDELLNKLPYLPFAVIVDRLSFEKLKSGRLKTDFASDYPVPIVNIETIRQPQAKEQAEEIYYIVSFAELVLESERYEEYLHSLETAITAADNEALVIGTRIKELAAALSELATFFAQYPVDKIEAAQKIVEQLTAETAELQKERTTISSEKAKCSKRTQLLEAESESLGKLIADAQLKREKLELLMQTAASLTGIRNNLTAKHNEYKTVFSNLTAINTAIAELSQRYTALEREFEALLPEFFELKKAVERLAGFTPVENTFSLSQAEADYNAMHQAVSGRAAEENDLRSQQAACLNRLDDLRKRIKRDYGGDLDEVAQREENGVQISLPTPAMIETARQDKRDNDVKLTAADKAVHDLELRINSAEVRLDGILKDIPPDTVYELPVYDSQVRYQQEIATMEALIKSYDREVAEACAELEQIKRKIDKLIVQADYYDGFIGREKIEDAGAIAADIKEFRAFEDEFYKLRDTITGQCDRWDNRLKAIGEETANFVIREPLEVLAGISRPLSAKECEARQAAFSEYIASLDQQMQKINHDIIQLESYQQDFIRRCVQRAELVLSHLRKLEALSRIEVYGRRINMIELRLNEFDDKDKFLRMKAHINGIVQEIGEEGAVDRKRISAKLAIKELLAQITDMEKAAVRLYKIENIPENSKFYRWENAIGSEGQNNSLYFIFAACLISFIRMLSIANSSVKSKKVIIADNPFGATSAVYLWDPMFKIMKQNDVQLIAPGHRIPREITSRFGVSYLLNQDVLEDGRLRVVVKDVRAEESEEVIRYVEPEQLSMFLT</sequence>
<dbReference type="PANTHER" id="PTHR23159">
    <property type="entry name" value="CENTROSOMAL PROTEIN 2"/>
    <property type="match status" value="1"/>
</dbReference>
<accession>A0ABZ3J7H5</accession>
<feature type="coiled-coil region" evidence="1">
    <location>
        <begin position="798"/>
        <end position="825"/>
    </location>
</feature>
<dbReference type="EMBL" id="CP155571">
    <property type="protein sequence ID" value="XFO73826.1"/>
    <property type="molecule type" value="Genomic_DNA"/>
</dbReference>
<dbReference type="Proteomes" id="UP000216052">
    <property type="component" value="Chromosome"/>
</dbReference>
<evidence type="ECO:0000313" key="2">
    <source>
        <dbReference type="EMBL" id="XFO73826.1"/>
    </source>
</evidence>
<dbReference type="PANTHER" id="PTHR23159:SF60">
    <property type="entry name" value="SPINDLE ASSEMBLY ABNORMAL PROTEIN 4"/>
    <property type="match status" value="1"/>
</dbReference>
<protein>
    <submittedName>
        <fullName evidence="2">Chromosome partition protein Smc</fullName>
    </submittedName>
</protein>
<reference evidence="2" key="1">
    <citation type="submission" date="2024-05" db="EMBL/GenBank/DDBJ databases">
        <title>Isolation and characterization of Sporomusa carbonis sp. nov., a carboxydotrophic hydrogenogen in the genus of Sporomusa isolated from a charcoal burning pile.</title>
        <authorList>
            <person name="Boeer T."/>
            <person name="Rosenbaum F."/>
            <person name="Eysell L."/>
            <person name="Mueller V."/>
            <person name="Daniel R."/>
            <person name="Poehlein A."/>
        </authorList>
    </citation>
    <scope>NUCLEOTIDE SEQUENCE [LARGE SCALE GENOMIC DNA]</scope>
    <source>
        <strain evidence="2">DSM 3132</strain>
    </source>
</reference>
<gene>
    <name evidence="2" type="primary">smc_3</name>
    <name evidence="2" type="ORF">SPACI_039330</name>
</gene>
<feature type="coiled-coil region" evidence="1">
    <location>
        <begin position="1023"/>
        <end position="1106"/>
    </location>
</feature>
<proteinExistence type="predicted"/>
<name>A0ABZ3J7H5_SPOA4</name>
<keyword evidence="3" id="KW-1185">Reference proteome</keyword>
<evidence type="ECO:0000256" key="1">
    <source>
        <dbReference type="SAM" id="Coils"/>
    </source>
</evidence>
<organism evidence="2 3">
    <name type="scientific">Sporomusa acidovorans (strain ATCC 49682 / DSM 3132 / Mol)</name>
    <dbReference type="NCBI Taxonomy" id="1123286"/>
    <lineage>
        <taxon>Bacteria</taxon>
        <taxon>Bacillati</taxon>
        <taxon>Bacillota</taxon>
        <taxon>Negativicutes</taxon>
        <taxon>Selenomonadales</taxon>
        <taxon>Sporomusaceae</taxon>
        <taxon>Sporomusa</taxon>
    </lineage>
</organism>
<evidence type="ECO:0000313" key="3">
    <source>
        <dbReference type="Proteomes" id="UP000216052"/>
    </source>
</evidence>
<feature type="coiled-coil region" evidence="1">
    <location>
        <begin position="457"/>
        <end position="491"/>
    </location>
</feature>
<keyword evidence="1" id="KW-0175">Coiled coil</keyword>
<dbReference type="RefSeq" id="WP_143122553.1">
    <property type="nucleotide sequence ID" value="NZ_CP155571.1"/>
</dbReference>